<dbReference type="EMBL" id="CAACVR010000003">
    <property type="protein sequence ID" value="VEU20278.1"/>
    <property type="molecule type" value="Genomic_DNA"/>
</dbReference>
<gene>
    <name evidence="2" type="ORF">BRENAR_LOCUS1013</name>
</gene>
<dbReference type="Pfam" id="PF00481">
    <property type="entry name" value="PP2C"/>
    <property type="match status" value="2"/>
</dbReference>
<proteinExistence type="predicted"/>
<dbReference type="InParanoid" id="A0A448YHB3"/>
<reference evidence="2 3" key="1">
    <citation type="submission" date="2018-12" db="EMBL/GenBank/DDBJ databases">
        <authorList>
            <person name="Tiukova I."/>
            <person name="Dainat J."/>
        </authorList>
    </citation>
    <scope>NUCLEOTIDE SEQUENCE [LARGE SCALE GENOMIC DNA]</scope>
</reference>
<protein>
    <submittedName>
        <fullName evidence="2">DEKNAAC101171</fullName>
    </submittedName>
</protein>
<sequence>MISQHVLVRSTLKSSPVKLNLDITKTPSSYGYFTSRVNRPYNEDRYQLGVLDMDLSQRAVIPGGTIEDNVQLEGRVNQLDGPHYSNEYRHDKVFNYSIFDGHGGDECSTYLRTHLLETVEKFEVTEGTIDYLVDFYRKKIGGYWKRWARRENQQLLTAMGMQKRLRDDLTGEPLIRSTRMQDRKTKLWQFPEFQEQVTPFDFFKLRIFLSFLYTDYQFMTYENGFNRIEQQRREQMEENKDSFATQREPKLINSGSTCTSAFLYCLDKNPDDMDGYYFQDGVLSRLLVAQVGDTRAIICDKDGVAHALTRDHHPSNPTESRRLTKFSANLIMTDSFGEERYLNLANTRAFGDISAKDVGVTAEPEFFDFLIGDPEKLEKFKQENGKYMEQMGIKNFGGDECFLVLVSDGITNSMTDQEVVDLVMATINTNISGGSPAGASKEVVNYVEMVGGEDNATCCVIRLAGWGKWPMVDRTKQLREDRLVNVLRRT</sequence>
<feature type="domain" description="PPM-type phosphatase" evidence="1">
    <location>
        <begin position="29"/>
        <end position="463"/>
    </location>
</feature>
<dbReference type="InterPro" id="IPR015655">
    <property type="entry name" value="PP2C"/>
</dbReference>
<dbReference type="InterPro" id="IPR036457">
    <property type="entry name" value="PPM-type-like_dom_sf"/>
</dbReference>
<dbReference type="CDD" id="cd00143">
    <property type="entry name" value="PP2Cc"/>
    <property type="match status" value="1"/>
</dbReference>
<accession>A0A448YHB3</accession>
<evidence type="ECO:0000313" key="2">
    <source>
        <dbReference type="EMBL" id="VEU20278.1"/>
    </source>
</evidence>
<dbReference type="SUPFAM" id="SSF81606">
    <property type="entry name" value="PP2C-like"/>
    <property type="match status" value="1"/>
</dbReference>
<dbReference type="PROSITE" id="PS51746">
    <property type="entry name" value="PPM_2"/>
    <property type="match status" value="1"/>
</dbReference>
<dbReference type="SMART" id="SM00332">
    <property type="entry name" value="PP2Cc"/>
    <property type="match status" value="1"/>
</dbReference>
<dbReference type="PANTHER" id="PTHR13832:SF589">
    <property type="entry name" value="[PYRUVATE DEHYDROGENASE [ACETYL-TRANSFERRING]]-PHOSPHATASE 2, MITOCHONDRIAL"/>
    <property type="match status" value="1"/>
</dbReference>
<dbReference type="InterPro" id="IPR001932">
    <property type="entry name" value="PPM-type_phosphatase-like_dom"/>
</dbReference>
<dbReference type="OrthoDB" id="416093at2759"/>
<dbReference type="PANTHER" id="PTHR13832">
    <property type="entry name" value="PROTEIN PHOSPHATASE 2C"/>
    <property type="match status" value="1"/>
</dbReference>
<name>A0A448YHB3_BRENA</name>
<dbReference type="Gene3D" id="3.60.40.10">
    <property type="entry name" value="PPM-type phosphatase domain"/>
    <property type="match status" value="1"/>
</dbReference>
<evidence type="ECO:0000313" key="3">
    <source>
        <dbReference type="Proteomes" id="UP000290900"/>
    </source>
</evidence>
<organism evidence="2 3">
    <name type="scientific">Brettanomyces naardenensis</name>
    <name type="common">Yeast</name>
    <dbReference type="NCBI Taxonomy" id="13370"/>
    <lineage>
        <taxon>Eukaryota</taxon>
        <taxon>Fungi</taxon>
        <taxon>Dikarya</taxon>
        <taxon>Ascomycota</taxon>
        <taxon>Saccharomycotina</taxon>
        <taxon>Pichiomycetes</taxon>
        <taxon>Pichiales</taxon>
        <taxon>Pichiaceae</taxon>
        <taxon>Brettanomyces</taxon>
    </lineage>
</organism>
<dbReference type="STRING" id="13370.A0A448YHB3"/>
<keyword evidence="3" id="KW-1185">Reference proteome</keyword>
<evidence type="ECO:0000259" key="1">
    <source>
        <dbReference type="PROSITE" id="PS51746"/>
    </source>
</evidence>
<dbReference type="GO" id="GO:0004722">
    <property type="term" value="F:protein serine/threonine phosphatase activity"/>
    <property type="evidence" value="ECO:0007669"/>
    <property type="project" value="InterPro"/>
</dbReference>
<dbReference type="FunCoup" id="A0A448YHB3">
    <property type="interactions" value="105"/>
</dbReference>
<dbReference type="Proteomes" id="UP000290900">
    <property type="component" value="Unassembled WGS sequence"/>
</dbReference>
<dbReference type="AlphaFoldDB" id="A0A448YHB3"/>